<protein>
    <submittedName>
        <fullName evidence="2">Uncharacterized protein</fullName>
    </submittedName>
</protein>
<evidence type="ECO:0000313" key="3">
    <source>
        <dbReference type="Proteomes" id="UP000250321"/>
    </source>
</evidence>
<dbReference type="EMBL" id="PJQY01001803">
    <property type="protein sequence ID" value="PQP99472.1"/>
    <property type="molecule type" value="Genomic_DNA"/>
</dbReference>
<name>A0A314XZN4_PRUYE</name>
<reference evidence="2 3" key="1">
    <citation type="submission" date="2018-02" db="EMBL/GenBank/DDBJ databases">
        <title>Draft genome of wild Prunus yedoensis var. nudiflora.</title>
        <authorList>
            <person name="Baek S."/>
            <person name="Kim J.-H."/>
            <person name="Choi K."/>
            <person name="Kim G.-B."/>
            <person name="Cho A."/>
            <person name="Jang H."/>
            <person name="Shin C.-H."/>
            <person name="Yu H.-J."/>
            <person name="Mun J.-H."/>
        </authorList>
    </citation>
    <scope>NUCLEOTIDE SEQUENCE [LARGE SCALE GENOMIC DNA]</scope>
    <source>
        <strain evidence="3">cv. Jeju island</strain>
        <tissue evidence="2">Leaf</tissue>
    </source>
</reference>
<sequence>MKKLRDSTPTAEIIGVVLNVVGPTADGEPAVRQACAQHEVGVATTTSDRPYHFMRRHAISRGGAGDSQPMVLWHESIT</sequence>
<evidence type="ECO:0000313" key="2">
    <source>
        <dbReference type="EMBL" id="PQP99472.1"/>
    </source>
</evidence>
<gene>
    <name evidence="2" type="ORF">Pyn_37026</name>
</gene>
<dbReference type="AlphaFoldDB" id="A0A314XZN4"/>
<organism evidence="2 3">
    <name type="scientific">Prunus yedoensis var. nudiflora</name>
    <dbReference type="NCBI Taxonomy" id="2094558"/>
    <lineage>
        <taxon>Eukaryota</taxon>
        <taxon>Viridiplantae</taxon>
        <taxon>Streptophyta</taxon>
        <taxon>Embryophyta</taxon>
        <taxon>Tracheophyta</taxon>
        <taxon>Spermatophyta</taxon>
        <taxon>Magnoliopsida</taxon>
        <taxon>eudicotyledons</taxon>
        <taxon>Gunneridae</taxon>
        <taxon>Pentapetalae</taxon>
        <taxon>rosids</taxon>
        <taxon>fabids</taxon>
        <taxon>Rosales</taxon>
        <taxon>Rosaceae</taxon>
        <taxon>Amygdaloideae</taxon>
        <taxon>Amygdaleae</taxon>
        <taxon>Prunus</taxon>
    </lineage>
</organism>
<comment type="caution">
    <text evidence="2">The sequence shown here is derived from an EMBL/GenBank/DDBJ whole genome shotgun (WGS) entry which is preliminary data.</text>
</comment>
<feature type="region of interest" description="Disordered" evidence="1">
    <location>
        <begin position="59"/>
        <end position="78"/>
    </location>
</feature>
<dbReference type="Proteomes" id="UP000250321">
    <property type="component" value="Unassembled WGS sequence"/>
</dbReference>
<keyword evidence="3" id="KW-1185">Reference proteome</keyword>
<accession>A0A314XZN4</accession>
<proteinExistence type="predicted"/>
<evidence type="ECO:0000256" key="1">
    <source>
        <dbReference type="SAM" id="MobiDB-lite"/>
    </source>
</evidence>